<protein>
    <submittedName>
        <fullName evidence="1">Uncharacterized protein</fullName>
    </submittedName>
</protein>
<dbReference type="EMBL" id="GBRH01236493">
    <property type="protein sequence ID" value="JAD61402.1"/>
    <property type="molecule type" value="Transcribed_RNA"/>
</dbReference>
<proteinExistence type="predicted"/>
<name>A0A0A9BQ48_ARUDO</name>
<reference evidence="1" key="1">
    <citation type="submission" date="2014-09" db="EMBL/GenBank/DDBJ databases">
        <authorList>
            <person name="Magalhaes I.L.F."/>
            <person name="Oliveira U."/>
            <person name="Santos F.R."/>
            <person name="Vidigal T.H.D.A."/>
            <person name="Brescovit A.D."/>
            <person name="Santos A.J."/>
        </authorList>
    </citation>
    <scope>NUCLEOTIDE SEQUENCE</scope>
    <source>
        <tissue evidence="1">Shoot tissue taken approximately 20 cm above the soil surface</tissue>
    </source>
</reference>
<reference evidence="1" key="2">
    <citation type="journal article" date="2015" name="Data Brief">
        <title>Shoot transcriptome of the giant reed, Arundo donax.</title>
        <authorList>
            <person name="Barrero R.A."/>
            <person name="Guerrero F.D."/>
            <person name="Moolhuijzen P."/>
            <person name="Goolsby J.A."/>
            <person name="Tidwell J."/>
            <person name="Bellgard S.E."/>
            <person name="Bellgard M.I."/>
        </authorList>
    </citation>
    <scope>NUCLEOTIDE SEQUENCE</scope>
    <source>
        <tissue evidence="1">Shoot tissue taken approximately 20 cm above the soil surface</tissue>
    </source>
</reference>
<accession>A0A0A9BQ48</accession>
<evidence type="ECO:0000313" key="1">
    <source>
        <dbReference type="EMBL" id="JAD61402.1"/>
    </source>
</evidence>
<dbReference type="AlphaFoldDB" id="A0A0A9BQ48"/>
<organism evidence="1">
    <name type="scientific">Arundo donax</name>
    <name type="common">Giant reed</name>
    <name type="synonym">Donax arundinaceus</name>
    <dbReference type="NCBI Taxonomy" id="35708"/>
    <lineage>
        <taxon>Eukaryota</taxon>
        <taxon>Viridiplantae</taxon>
        <taxon>Streptophyta</taxon>
        <taxon>Embryophyta</taxon>
        <taxon>Tracheophyta</taxon>
        <taxon>Spermatophyta</taxon>
        <taxon>Magnoliopsida</taxon>
        <taxon>Liliopsida</taxon>
        <taxon>Poales</taxon>
        <taxon>Poaceae</taxon>
        <taxon>PACMAD clade</taxon>
        <taxon>Arundinoideae</taxon>
        <taxon>Arundineae</taxon>
        <taxon>Arundo</taxon>
    </lineage>
</organism>
<sequence length="108" mass="12533">MLQMTDKYHKYMKIMPPLQNIKKMHTNNCRSANCGPNIIRAIAYLPLLSSLTPRLHLFFQRIPTYTALNGVQSDGKRHLCPSTITPTFSMPSSFQYTVHVCRKRKEYT</sequence>